<accession>A0A2H1KSZ6</accession>
<dbReference type="Pfam" id="PF13548">
    <property type="entry name" value="DUF4126"/>
    <property type="match status" value="1"/>
</dbReference>
<sequence length="435" mass="44497">MEPVTASLMAIGSGSAAGLRPYFTVFALGLAGLAIPENAPGIISGAANQIPDSVANPWVLAICAILALGDAGVDKVPFVGLSMETVSAWLRPVFGSLVGLQLGVESGPVVTVLTTILGAGTSLPVSLGKISTTAATTLAGGGTVEWLRSLIEDFGAVILVVAAILLPILAAFFGLIAVGIGITLFIMFRKTYKAMKTKFGEAKQRQAEAQALRQAQIASGERTTTIQALKRLAAGATPAMAAGVSTSTGVMRTGASAATGWTKTATSTVSQAGSVGIRKATNTTTNAFKTAQARIRTTQPQSPTPPSADQPRPPSTPPVSYPDMPPRPPHTPTYPAHPQMPPQNRPYGRNETASDAGPATGIPNPQKPVCDAQPGTTPPPPAGRAQAAGERAGQAVSNVKGQVGKLRGQFDGFKKGLKQSGEDTPSGDQTPPSDR</sequence>
<keyword evidence="2" id="KW-0472">Membrane</keyword>
<evidence type="ECO:0000259" key="3">
    <source>
        <dbReference type="Pfam" id="PF13548"/>
    </source>
</evidence>
<feature type="compositionally biased region" description="Polar residues" evidence="1">
    <location>
        <begin position="422"/>
        <end position="435"/>
    </location>
</feature>
<dbReference type="EMBL" id="FXZG01000041">
    <property type="protein sequence ID" value="SMY02870.1"/>
    <property type="molecule type" value="Genomic_DNA"/>
</dbReference>
<keyword evidence="2" id="KW-1133">Transmembrane helix</keyword>
<evidence type="ECO:0000313" key="5">
    <source>
        <dbReference type="Proteomes" id="UP000234289"/>
    </source>
</evidence>
<dbReference type="AlphaFoldDB" id="A0A2H1KSZ6"/>
<dbReference type="RefSeq" id="WP_101639608.1">
    <property type="nucleotide sequence ID" value="NZ_FXZG01000041.1"/>
</dbReference>
<feature type="transmembrane region" description="Helical" evidence="2">
    <location>
        <begin position="156"/>
        <end position="188"/>
    </location>
</feature>
<protein>
    <recommendedName>
        <fullName evidence="3">DUF4126 domain-containing protein</fullName>
    </recommendedName>
</protein>
<feature type="region of interest" description="Disordered" evidence="1">
    <location>
        <begin position="293"/>
        <end position="435"/>
    </location>
</feature>
<keyword evidence="2" id="KW-0812">Transmembrane</keyword>
<feature type="compositionally biased region" description="Low complexity" evidence="1">
    <location>
        <begin position="383"/>
        <end position="395"/>
    </location>
</feature>
<reference evidence="5" key="1">
    <citation type="submission" date="2017-03" db="EMBL/GenBank/DDBJ databases">
        <authorList>
            <person name="Monnet C."/>
        </authorList>
    </citation>
    <scope>NUCLEOTIDE SEQUENCE [LARGE SCALE GENOMIC DNA]</scope>
    <source>
        <strain evidence="5">CNRZ 920</strain>
    </source>
</reference>
<evidence type="ECO:0000256" key="1">
    <source>
        <dbReference type="SAM" id="MobiDB-lite"/>
    </source>
</evidence>
<evidence type="ECO:0000256" key="2">
    <source>
        <dbReference type="SAM" id="Phobius"/>
    </source>
</evidence>
<feature type="domain" description="DUF4126" evidence="3">
    <location>
        <begin position="8"/>
        <end position="184"/>
    </location>
</feature>
<name>A0A2H1KSZ6_BREAU</name>
<gene>
    <name evidence="4" type="ORF">BAUR920_03576</name>
</gene>
<organism evidence="4 5">
    <name type="scientific">Brevibacterium aurantiacum</name>
    <dbReference type="NCBI Taxonomy" id="273384"/>
    <lineage>
        <taxon>Bacteria</taxon>
        <taxon>Bacillati</taxon>
        <taxon>Actinomycetota</taxon>
        <taxon>Actinomycetes</taxon>
        <taxon>Micrococcales</taxon>
        <taxon>Brevibacteriaceae</taxon>
        <taxon>Brevibacterium</taxon>
    </lineage>
</organism>
<proteinExistence type="predicted"/>
<dbReference type="Proteomes" id="UP000234289">
    <property type="component" value="Unassembled WGS sequence"/>
</dbReference>
<evidence type="ECO:0000313" key="4">
    <source>
        <dbReference type="EMBL" id="SMY02870.1"/>
    </source>
</evidence>
<dbReference type="InterPro" id="IPR025196">
    <property type="entry name" value="DUF4126"/>
</dbReference>
<feature type="compositionally biased region" description="Pro residues" evidence="1">
    <location>
        <begin position="302"/>
        <end position="332"/>
    </location>
</feature>